<dbReference type="Proteomes" id="UP000218944">
    <property type="component" value="Unassembled WGS sequence"/>
</dbReference>
<evidence type="ECO:0000259" key="3">
    <source>
        <dbReference type="Pfam" id="PF06722"/>
    </source>
</evidence>
<dbReference type="GO" id="GO:0016758">
    <property type="term" value="F:hexosyltransferase activity"/>
    <property type="evidence" value="ECO:0007669"/>
    <property type="project" value="InterPro"/>
</dbReference>
<dbReference type="InterPro" id="IPR050426">
    <property type="entry name" value="Glycosyltransferase_28"/>
</dbReference>
<dbReference type="Gene3D" id="3.40.50.2000">
    <property type="entry name" value="Glycogen Phosphorylase B"/>
    <property type="match status" value="2"/>
</dbReference>
<feature type="domain" description="Erythromycin biosynthesis protein CIII-like C-terminal" evidence="3">
    <location>
        <begin position="339"/>
        <end position="435"/>
    </location>
</feature>
<dbReference type="InterPro" id="IPR010610">
    <property type="entry name" value="EryCIII-like_C"/>
</dbReference>
<dbReference type="NCBIfam" id="TIGR01426">
    <property type="entry name" value="MGT"/>
    <property type="match status" value="1"/>
</dbReference>
<dbReference type="EMBL" id="NSJV01000432">
    <property type="protein sequence ID" value="PAU46688.1"/>
    <property type="molecule type" value="Genomic_DNA"/>
</dbReference>
<sequence>MAKAVAEPLGNAMRGGCTGFARRPGTMSSHACRIRWPPLSVRPSDPAWASFTWTAPYEGFRMAHIAFFILPVAGHVNPTLGVAEELVARGHRVTYALPEGIADRAVRVGADVVTYPLDKERFLAQMVPRQDADAYTDEGEFLSVLEWLLDMTRVTMPLLEPHFAADRPDVIVNDPSSLWTGRLLADRWDIPVIRSTPTYAANEHWSLHPPVDSAEPPDDPELHDLLARIGRLLEEEGAKGDLAAFTEVLHGGPALLYMPRSFQYAGDTFDDLHHFVGPCSPKAAFHGTWEPPGDDRPLVMVSLGTLYNERPEFFRTCVEAFRDEPWNIVLVLGGGLTPEQLGPVPDNVQVRDFVPHGDVLPHASLVVNHGGMSTAMDAFSHGVPVLAVPVMPEPRATARRITELGLGARLLTSEVTAQTLRDTARRVLADPGIHDRLRAMGERIKEAGGAAAAATAVEGLLPAGS</sequence>
<name>A0A2A2D2H7_9ACTN</name>
<keyword evidence="2 4" id="KW-0808">Transferase</keyword>
<dbReference type="GO" id="GO:0008194">
    <property type="term" value="F:UDP-glycosyltransferase activity"/>
    <property type="evidence" value="ECO:0007669"/>
    <property type="project" value="InterPro"/>
</dbReference>
<dbReference type="PANTHER" id="PTHR48050:SF13">
    <property type="entry name" value="STEROL 3-BETA-GLUCOSYLTRANSFERASE UGT80A2"/>
    <property type="match status" value="1"/>
</dbReference>
<comment type="similarity">
    <text evidence="1">Belongs to the UDP-glycosyltransferase family.</text>
</comment>
<evidence type="ECO:0000313" key="5">
    <source>
        <dbReference type="Proteomes" id="UP000218944"/>
    </source>
</evidence>
<gene>
    <name evidence="4" type="ORF">CK936_22750</name>
</gene>
<dbReference type="CDD" id="cd03784">
    <property type="entry name" value="GT1_Gtf-like"/>
    <property type="match status" value="1"/>
</dbReference>
<reference evidence="4 5" key="1">
    <citation type="submission" date="2017-08" db="EMBL/GenBank/DDBJ databases">
        <title>Genome sequence of Streptomyces albireticuli NRRL B-1670.</title>
        <authorList>
            <person name="Graham D.E."/>
            <person name="Mahan K.M."/>
            <person name="Klingeman D.M."/>
            <person name="Hettich R.L."/>
            <person name="Parry R.J."/>
            <person name="Spain J.C."/>
        </authorList>
    </citation>
    <scope>NUCLEOTIDE SEQUENCE [LARGE SCALE GENOMIC DNA]</scope>
    <source>
        <strain evidence="4 5">NRRL B-1670</strain>
    </source>
</reference>
<protein>
    <submittedName>
        <fullName evidence="4">Glycosyltransferase</fullName>
    </submittedName>
</protein>
<dbReference type="GO" id="GO:0017000">
    <property type="term" value="P:antibiotic biosynthetic process"/>
    <property type="evidence" value="ECO:0007669"/>
    <property type="project" value="UniProtKB-ARBA"/>
</dbReference>
<dbReference type="InterPro" id="IPR002213">
    <property type="entry name" value="UDP_glucos_trans"/>
</dbReference>
<dbReference type="PANTHER" id="PTHR48050">
    <property type="entry name" value="STEROL 3-BETA-GLUCOSYLTRANSFERASE"/>
    <property type="match status" value="1"/>
</dbReference>
<accession>A0A2A2D2H7</accession>
<proteinExistence type="inferred from homology"/>
<evidence type="ECO:0000256" key="1">
    <source>
        <dbReference type="ARBA" id="ARBA00009995"/>
    </source>
</evidence>
<dbReference type="AlphaFoldDB" id="A0A2A2D2H7"/>
<dbReference type="SUPFAM" id="SSF53756">
    <property type="entry name" value="UDP-Glycosyltransferase/glycogen phosphorylase"/>
    <property type="match status" value="1"/>
</dbReference>
<evidence type="ECO:0000256" key="2">
    <source>
        <dbReference type="ARBA" id="ARBA00022679"/>
    </source>
</evidence>
<comment type="caution">
    <text evidence="4">The sequence shown here is derived from an EMBL/GenBank/DDBJ whole genome shotgun (WGS) entry which is preliminary data.</text>
</comment>
<organism evidence="4 5">
    <name type="scientific">Streptomyces albireticuli</name>
    <dbReference type="NCBI Taxonomy" id="1940"/>
    <lineage>
        <taxon>Bacteria</taxon>
        <taxon>Bacillati</taxon>
        <taxon>Actinomycetota</taxon>
        <taxon>Actinomycetes</taxon>
        <taxon>Kitasatosporales</taxon>
        <taxon>Streptomycetaceae</taxon>
        <taxon>Streptomyces</taxon>
    </lineage>
</organism>
<dbReference type="Pfam" id="PF06722">
    <property type="entry name" value="EryCIII-like_C"/>
    <property type="match status" value="1"/>
</dbReference>
<dbReference type="InterPro" id="IPR006326">
    <property type="entry name" value="UDPGT_MGT-like"/>
</dbReference>
<keyword evidence="5" id="KW-1185">Reference proteome</keyword>
<evidence type="ECO:0000313" key="4">
    <source>
        <dbReference type="EMBL" id="PAU46688.1"/>
    </source>
</evidence>
<dbReference type="FunFam" id="3.40.50.2000:FF:000072">
    <property type="entry name" value="Glycosyl transferase"/>
    <property type="match status" value="1"/>
</dbReference>